<feature type="non-terminal residue" evidence="1">
    <location>
        <position position="122"/>
    </location>
</feature>
<organism evidence="1 2">
    <name type="scientific">Adineta steineri</name>
    <dbReference type="NCBI Taxonomy" id="433720"/>
    <lineage>
        <taxon>Eukaryota</taxon>
        <taxon>Metazoa</taxon>
        <taxon>Spiralia</taxon>
        <taxon>Gnathifera</taxon>
        <taxon>Rotifera</taxon>
        <taxon>Eurotatoria</taxon>
        <taxon>Bdelloidea</taxon>
        <taxon>Adinetida</taxon>
        <taxon>Adinetidae</taxon>
        <taxon>Adineta</taxon>
    </lineage>
</organism>
<sequence length="122" mass="14197">EFSCIISTLCVPNLEFQFVNPTTQVALFSVCNENCTTIQNITWNVYHGEINSSSNFTKWILFNQTNFYQNIWFFGTNTSNFTATNQLFLLNPQLHLWRFEVTYTFISETSVSSLNFIINQPP</sequence>
<comment type="caution">
    <text evidence="1">The sequence shown here is derived from an EMBL/GenBank/DDBJ whole genome shotgun (WGS) entry which is preliminary data.</text>
</comment>
<name>A0A820SCH5_9BILA</name>
<dbReference type="EMBL" id="CAJOAZ010032907">
    <property type="protein sequence ID" value="CAF4450925.1"/>
    <property type="molecule type" value="Genomic_DNA"/>
</dbReference>
<evidence type="ECO:0000313" key="2">
    <source>
        <dbReference type="Proteomes" id="UP000663844"/>
    </source>
</evidence>
<feature type="non-terminal residue" evidence="1">
    <location>
        <position position="1"/>
    </location>
</feature>
<dbReference type="Proteomes" id="UP000663844">
    <property type="component" value="Unassembled WGS sequence"/>
</dbReference>
<reference evidence="1" key="1">
    <citation type="submission" date="2021-02" db="EMBL/GenBank/DDBJ databases">
        <authorList>
            <person name="Nowell W R."/>
        </authorList>
    </citation>
    <scope>NUCLEOTIDE SEQUENCE</scope>
</reference>
<protein>
    <submittedName>
        <fullName evidence="1">Uncharacterized protein</fullName>
    </submittedName>
</protein>
<accession>A0A820SCH5</accession>
<proteinExistence type="predicted"/>
<dbReference type="AlphaFoldDB" id="A0A820SCH5"/>
<gene>
    <name evidence="1" type="ORF">OXD698_LOCUS54390</name>
</gene>
<evidence type="ECO:0000313" key="1">
    <source>
        <dbReference type="EMBL" id="CAF4450925.1"/>
    </source>
</evidence>